<organism evidence="1 2">
    <name type="scientific">Vermiconidia calcicola</name>
    <dbReference type="NCBI Taxonomy" id="1690605"/>
    <lineage>
        <taxon>Eukaryota</taxon>
        <taxon>Fungi</taxon>
        <taxon>Dikarya</taxon>
        <taxon>Ascomycota</taxon>
        <taxon>Pezizomycotina</taxon>
        <taxon>Dothideomycetes</taxon>
        <taxon>Dothideomycetidae</taxon>
        <taxon>Mycosphaerellales</taxon>
        <taxon>Extremaceae</taxon>
        <taxon>Vermiconidia</taxon>
    </lineage>
</organism>
<evidence type="ECO:0000313" key="2">
    <source>
        <dbReference type="Proteomes" id="UP001281147"/>
    </source>
</evidence>
<dbReference type="Proteomes" id="UP001281147">
    <property type="component" value="Unassembled WGS sequence"/>
</dbReference>
<sequence>MALLSIPLLALLSLSALAIYKFLIHPLFLSPLSRIPSAHWSAPLSRLWILNARRQELETFAIHAAHSRLGPIIRIAPNEISVNSVDGGIRTIYSGGYEKGTWYSNVFCNYGVSPMFAMSKHGEHSRRKRMLSNVYAKSTLQGSKGLDAITDSLINERLIPRLRELAASGEPAEFYFLLSAIVTDFVSSYIFGLSQGSNYTQDPGMGRKFFWDYKARQRFQFWPQDLPSFTRWMGKWVVPEWVGAANADIEAWVMGMCEGAEEAVRVVETEERNWPTVYAQLRSALVKEDSAQAKSEGKDVDVAEIVRKRKLDIASELLDHTLAGFDTSSITLTFLAWELSKPAHIPWQERLRSEVAECRSRDAKELDALPILHAILMETLRLHAAIPGNQPRITPSNATLGPYTNLPANIRVQSQAWSLHREPSVFPEPEAWDPARWLPPTHPLATSSEEQMREMQRWFWAFGSGGRMCVGSNLAMLDMKAIVAGIWGRFGTEGVGEGRGMRHNESPFAGQEEHFSSAKKIGRPPGSEVKAGSRPAHPHPRAGQVFLPSKPGNVSDYEWSVAGLAARTQRRLFHSSLTNGAGSGGVQRGLAIAAGGKV</sequence>
<dbReference type="EMBL" id="JAUTXU010000354">
    <property type="protein sequence ID" value="KAK3683253.1"/>
    <property type="molecule type" value="Genomic_DNA"/>
</dbReference>
<evidence type="ECO:0000313" key="1">
    <source>
        <dbReference type="EMBL" id="KAK3683253.1"/>
    </source>
</evidence>
<name>A0ACC3MCQ6_9PEZI</name>
<gene>
    <name evidence="1" type="ORF">LTR37_020396</name>
</gene>
<proteinExistence type="predicted"/>
<keyword evidence="2" id="KW-1185">Reference proteome</keyword>
<accession>A0ACC3MCQ6</accession>
<comment type="caution">
    <text evidence="1">The sequence shown here is derived from an EMBL/GenBank/DDBJ whole genome shotgun (WGS) entry which is preliminary data.</text>
</comment>
<protein>
    <submittedName>
        <fullName evidence="1">Uncharacterized protein</fullName>
    </submittedName>
</protein>
<reference evidence="1" key="1">
    <citation type="submission" date="2023-07" db="EMBL/GenBank/DDBJ databases">
        <title>Black Yeasts Isolated from many extreme environments.</title>
        <authorList>
            <person name="Coleine C."/>
            <person name="Stajich J.E."/>
            <person name="Selbmann L."/>
        </authorList>
    </citation>
    <scope>NUCLEOTIDE SEQUENCE</scope>
    <source>
        <strain evidence="1">CCFEE 5714</strain>
    </source>
</reference>